<gene>
    <name evidence="9" type="ORF">SAMN02745120_1336</name>
</gene>
<dbReference type="EMBL" id="FUYN01000002">
    <property type="protein sequence ID" value="SKB40770.1"/>
    <property type="molecule type" value="Genomic_DNA"/>
</dbReference>
<dbReference type="InterPro" id="IPR002575">
    <property type="entry name" value="Aminoglycoside_PTrfase"/>
</dbReference>
<dbReference type="GO" id="GO:0046522">
    <property type="term" value="F:S-methyl-5-thioribose kinase activity"/>
    <property type="evidence" value="ECO:0007669"/>
    <property type="project" value="UniProtKB-EC"/>
</dbReference>
<keyword evidence="6 9" id="KW-0418">Kinase</keyword>
<dbReference type="Pfam" id="PF01636">
    <property type="entry name" value="APH"/>
    <property type="match status" value="1"/>
</dbReference>
<comment type="similarity">
    <text evidence="1">Belongs to the methylthioribose kinase family.</text>
</comment>
<evidence type="ECO:0000313" key="10">
    <source>
        <dbReference type="Proteomes" id="UP000243406"/>
    </source>
</evidence>
<sequence length="406" mass="46925">MDRFSEHFRMDEEAIRVYVAEKLKLFGNIEDIKVSEIGDGNINYVFRAEDIKSKKSVVIKQADKLLRSSGRPLDVDRNRIEAEVLKFYGEVASDYVPKIYHYDEVMCALTMEDISEYENLRHGLMKKKIYTNFAEDITTFMVNTLISTMDIVMNPWKKKEDVKKYINVELCDITEKLVFTDPYTNHFGTNIVLDESSEFVKKEIYDDEELVFEAGKLKYKFMNNPQSLLHGDLHSGSIFVTESKTKVIDPEFAFYGPIGYDLGNVVGNLFFSYIHSDIVMSDEVEKRAYLSYLETTIAEIMDKFTEKFGRAYDEKVIDPMAKNPLYKRWMIASILEDAAGMAGTEIIRRTIGDSKVKEIESIGSIEARVYMDKFLILLGKSLIKDRYKIKTGKDYVALIDKIKKLI</sequence>
<protein>
    <recommendedName>
        <fullName evidence="3">S-methyl-5-thioribose kinase</fullName>
        <ecNumber evidence="3">2.7.1.100</ecNumber>
    </recommendedName>
</protein>
<dbReference type="NCBIfam" id="TIGR01767">
    <property type="entry name" value="MTRK"/>
    <property type="match status" value="1"/>
</dbReference>
<evidence type="ECO:0000256" key="5">
    <source>
        <dbReference type="ARBA" id="ARBA00022741"/>
    </source>
</evidence>
<dbReference type="PANTHER" id="PTHR34273:SF2">
    <property type="entry name" value="METHYLTHIORIBOSE KINASE"/>
    <property type="match status" value="1"/>
</dbReference>
<comment type="subunit">
    <text evidence="2">Homodimer.</text>
</comment>
<dbReference type="EC" id="2.7.1.100" evidence="3"/>
<keyword evidence="10" id="KW-1185">Reference proteome</keyword>
<name>A0A1T5B1B6_9FIRM</name>
<dbReference type="RefSeq" id="WP_079589224.1">
    <property type="nucleotide sequence ID" value="NZ_FUYN01000002.1"/>
</dbReference>
<keyword evidence="7" id="KW-0067">ATP-binding</keyword>
<evidence type="ECO:0000256" key="4">
    <source>
        <dbReference type="ARBA" id="ARBA00022679"/>
    </source>
</evidence>
<proteinExistence type="inferred from homology"/>
<organism evidence="9 10">
    <name type="scientific">Acetoanaerobium noterae</name>
    <dbReference type="NCBI Taxonomy" id="745369"/>
    <lineage>
        <taxon>Bacteria</taxon>
        <taxon>Bacillati</taxon>
        <taxon>Bacillota</taxon>
        <taxon>Clostridia</taxon>
        <taxon>Peptostreptococcales</taxon>
        <taxon>Filifactoraceae</taxon>
        <taxon>Acetoanaerobium</taxon>
    </lineage>
</organism>
<dbReference type="OrthoDB" id="9777791at2"/>
<evidence type="ECO:0000256" key="6">
    <source>
        <dbReference type="ARBA" id="ARBA00022777"/>
    </source>
</evidence>
<dbReference type="Proteomes" id="UP000243406">
    <property type="component" value="Unassembled WGS sequence"/>
</dbReference>
<dbReference type="GO" id="GO:0005524">
    <property type="term" value="F:ATP binding"/>
    <property type="evidence" value="ECO:0007669"/>
    <property type="project" value="UniProtKB-KW"/>
</dbReference>
<evidence type="ECO:0000256" key="3">
    <source>
        <dbReference type="ARBA" id="ARBA00012128"/>
    </source>
</evidence>
<evidence type="ECO:0000313" key="9">
    <source>
        <dbReference type="EMBL" id="SKB40770.1"/>
    </source>
</evidence>
<dbReference type="InterPro" id="IPR009212">
    <property type="entry name" value="Methylthioribose_kinase"/>
</dbReference>
<reference evidence="10" key="1">
    <citation type="submission" date="2017-02" db="EMBL/GenBank/DDBJ databases">
        <authorList>
            <person name="Varghese N."/>
            <person name="Submissions S."/>
        </authorList>
    </citation>
    <scope>NUCLEOTIDE SEQUENCE [LARGE SCALE GENOMIC DNA]</scope>
    <source>
        <strain evidence="10">ATCC 35199</strain>
    </source>
</reference>
<evidence type="ECO:0000259" key="8">
    <source>
        <dbReference type="Pfam" id="PF01636"/>
    </source>
</evidence>
<dbReference type="AlphaFoldDB" id="A0A1T5B1B6"/>
<dbReference type="GO" id="GO:0009086">
    <property type="term" value="P:methionine biosynthetic process"/>
    <property type="evidence" value="ECO:0007669"/>
    <property type="project" value="InterPro"/>
</dbReference>
<evidence type="ECO:0000256" key="7">
    <source>
        <dbReference type="ARBA" id="ARBA00022840"/>
    </source>
</evidence>
<evidence type="ECO:0000256" key="1">
    <source>
        <dbReference type="ARBA" id="ARBA00010165"/>
    </source>
</evidence>
<keyword evidence="5" id="KW-0547">Nucleotide-binding</keyword>
<dbReference type="InterPro" id="IPR011009">
    <property type="entry name" value="Kinase-like_dom_sf"/>
</dbReference>
<evidence type="ECO:0000256" key="2">
    <source>
        <dbReference type="ARBA" id="ARBA00011738"/>
    </source>
</evidence>
<dbReference type="Gene3D" id="3.90.1200.10">
    <property type="match status" value="1"/>
</dbReference>
<dbReference type="PIRSF" id="PIRSF031134">
    <property type="entry name" value="MTRK"/>
    <property type="match status" value="1"/>
</dbReference>
<accession>A0A1T5B1B6</accession>
<dbReference type="SUPFAM" id="SSF56112">
    <property type="entry name" value="Protein kinase-like (PK-like)"/>
    <property type="match status" value="1"/>
</dbReference>
<keyword evidence="4" id="KW-0808">Transferase</keyword>
<dbReference type="Gene3D" id="3.30.200.20">
    <property type="entry name" value="Phosphorylase Kinase, domain 1"/>
    <property type="match status" value="1"/>
</dbReference>
<dbReference type="PANTHER" id="PTHR34273">
    <property type="entry name" value="METHYLTHIORIBOSE KINASE"/>
    <property type="match status" value="1"/>
</dbReference>
<feature type="domain" description="Aminoglycoside phosphotransferase" evidence="8">
    <location>
        <begin position="224"/>
        <end position="266"/>
    </location>
</feature>